<protein>
    <submittedName>
        <fullName evidence="10">MFS family permease</fullName>
    </submittedName>
</protein>
<feature type="transmembrane region" description="Helical" evidence="8">
    <location>
        <begin position="22"/>
        <end position="46"/>
    </location>
</feature>
<dbReference type="Gene3D" id="1.20.1250.20">
    <property type="entry name" value="MFS general substrate transporter like domains"/>
    <property type="match status" value="1"/>
</dbReference>
<evidence type="ECO:0000256" key="2">
    <source>
        <dbReference type="ARBA" id="ARBA00007520"/>
    </source>
</evidence>
<dbReference type="PRINTS" id="PR01035">
    <property type="entry name" value="TCRTETA"/>
</dbReference>
<feature type="transmembrane region" description="Helical" evidence="8">
    <location>
        <begin position="85"/>
        <end position="104"/>
    </location>
</feature>
<keyword evidence="7 8" id="KW-0472">Membrane</keyword>
<evidence type="ECO:0000313" key="10">
    <source>
        <dbReference type="EMBL" id="MBP2477808.1"/>
    </source>
</evidence>
<dbReference type="SUPFAM" id="SSF103473">
    <property type="entry name" value="MFS general substrate transporter"/>
    <property type="match status" value="1"/>
</dbReference>
<comment type="similarity">
    <text evidence="2">Belongs to the major facilitator superfamily. TCR/Tet family.</text>
</comment>
<dbReference type="PANTHER" id="PTHR23517">
    <property type="entry name" value="RESISTANCE PROTEIN MDTM, PUTATIVE-RELATED-RELATED"/>
    <property type="match status" value="1"/>
</dbReference>
<evidence type="ECO:0000256" key="6">
    <source>
        <dbReference type="ARBA" id="ARBA00022989"/>
    </source>
</evidence>
<accession>A0ABS5AMK7</accession>
<evidence type="ECO:0000256" key="5">
    <source>
        <dbReference type="ARBA" id="ARBA00022692"/>
    </source>
</evidence>
<feature type="domain" description="Major facilitator superfamily (MFS) profile" evidence="9">
    <location>
        <begin position="1"/>
        <end position="401"/>
    </location>
</feature>
<evidence type="ECO:0000256" key="7">
    <source>
        <dbReference type="ARBA" id="ARBA00023136"/>
    </source>
</evidence>
<evidence type="ECO:0000256" key="3">
    <source>
        <dbReference type="ARBA" id="ARBA00022448"/>
    </source>
</evidence>
<keyword evidence="4" id="KW-1003">Cell membrane</keyword>
<feature type="transmembrane region" description="Helical" evidence="8">
    <location>
        <begin position="144"/>
        <end position="165"/>
    </location>
</feature>
<keyword evidence="6 8" id="KW-1133">Transmembrane helix</keyword>
<dbReference type="PROSITE" id="PS50850">
    <property type="entry name" value="MFS"/>
    <property type="match status" value="1"/>
</dbReference>
<dbReference type="PROSITE" id="PS00216">
    <property type="entry name" value="SUGAR_TRANSPORT_1"/>
    <property type="match status" value="1"/>
</dbReference>
<dbReference type="PANTHER" id="PTHR23517:SF2">
    <property type="entry name" value="MULTIDRUG RESISTANCE PROTEIN MDTH"/>
    <property type="match status" value="1"/>
</dbReference>
<dbReference type="RefSeq" id="WP_158103255.1">
    <property type="nucleotide sequence ID" value="NZ_JAGIOO010000001.1"/>
</dbReference>
<feature type="transmembrane region" description="Helical" evidence="8">
    <location>
        <begin position="171"/>
        <end position="193"/>
    </location>
</feature>
<feature type="transmembrane region" description="Helical" evidence="8">
    <location>
        <begin position="373"/>
        <end position="397"/>
    </location>
</feature>
<dbReference type="InterPro" id="IPR005829">
    <property type="entry name" value="Sugar_transporter_CS"/>
</dbReference>
<sequence length="405" mass="41850">MTAETTLTRPAPGPFAGLPRPFWILFYGTLVNRVGGVVSGFLVLYLTAAGIPLEQIGLVLAAKGVGSLLSQPIGGVLSDRVGRRFTLVLGLVASAVCLALLGAARGLPLLFSAAFLHGVAADIYRPASAALISDVVERPLLTRAYGLLFWAINLGFAVANVMAGFLAESGYWLLFAINVTGCAAFALIVALGIPADAGHPAKSTVDAPRFGVRELLADRLLLVLVLLVLLHSTVLVQVEVLLPVAVREAGLGAGVYGMIVAVNGVVIVLLQPLAGSWVARFDRMRVLALAWLVVGVGMAATGLAGTPVEYGVTVLVWTLGEILMAGLLGSLAADLAPVTARGRYQAAIGWGFSAAAFTGPLLGTWAYQHGGPAAAWSGCLVLGVLGAVGALAIGPAVRRRIYTRY</sequence>
<dbReference type="InterPro" id="IPR036259">
    <property type="entry name" value="MFS_trans_sf"/>
</dbReference>
<feature type="transmembrane region" description="Helical" evidence="8">
    <location>
        <begin position="347"/>
        <end position="367"/>
    </location>
</feature>
<dbReference type="Pfam" id="PF07690">
    <property type="entry name" value="MFS_1"/>
    <property type="match status" value="1"/>
</dbReference>
<evidence type="ECO:0000256" key="8">
    <source>
        <dbReference type="SAM" id="Phobius"/>
    </source>
</evidence>
<reference evidence="10 11" key="1">
    <citation type="submission" date="2021-03" db="EMBL/GenBank/DDBJ databases">
        <title>Sequencing the genomes of 1000 actinobacteria strains.</title>
        <authorList>
            <person name="Klenk H.-P."/>
        </authorList>
    </citation>
    <scope>NUCLEOTIDE SEQUENCE [LARGE SCALE GENOMIC DNA]</scope>
    <source>
        <strain evidence="10 11">DSM 44580</strain>
    </source>
</reference>
<keyword evidence="5 8" id="KW-0812">Transmembrane</keyword>
<feature type="transmembrane region" description="Helical" evidence="8">
    <location>
        <begin position="286"/>
        <end position="308"/>
    </location>
</feature>
<name>A0ABS5AMK7_9PSEU</name>
<dbReference type="InterPro" id="IPR050171">
    <property type="entry name" value="MFS_Transporters"/>
</dbReference>
<evidence type="ECO:0000259" key="9">
    <source>
        <dbReference type="PROSITE" id="PS50850"/>
    </source>
</evidence>
<proteinExistence type="inferred from homology"/>
<comment type="subcellular location">
    <subcellularLocation>
        <location evidence="1">Cell membrane</location>
        <topology evidence="1">Multi-pass membrane protein</topology>
    </subcellularLocation>
</comment>
<evidence type="ECO:0000256" key="4">
    <source>
        <dbReference type="ARBA" id="ARBA00022475"/>
    </source>
</evidence>
<feature type="transmembrane region" description="Helical" evidence="8">
    <location>
        <begin position="220"/>
        <end position="242"/>
    </location>
</feature>
<comment type="caution">
    <text evidence="10">The sequence shown here is derived from an EMBL/GenBank/DDBJ whole genome shotgun (WGS) entry which is preliminary data.</text>
</comment>
<organism evidence="10 11">
    <name type="scientific">Crossiella equi</name>
    <dbReference type="NCBI Taxonomy" id="130796"/>
    <lineage>
        <taxon>Bacteria</taxon>
        <taxon>Bacillati</taxon>
        <taxon>Actinomycetota</taxon>
        <taxon>Actinomycetes</taxon>
        <taxon>Pseudonocardiales</taxon>
        <taxon>Pseudonocardiaceae</taxon>
        <taxon>Crossiella</taxon>
    </lineage>
</organism>
<dbReference type="InterPro" id="IPR001958">
    <property type="entry name" value="Tet-R_TetA/multi-R_MdtG-like"/>
</dbReference>
<evidence type="ECO:0000256" key="1">
    <source>
        <dbReference type="ARBA" id="ARBA00004651"/>
    </source>
</evidence>
<feature type="transmembrane region" description="Helical" evidence="8">
    <location>
        <begin position="314"/>
        <end position="335"/>
    </location>
</feature>
<keyword evidence="11" id="KW-1185">Reference proteome</keyword>
<dbReference type="EMBL" id="JAGIOO010000001">
    <property type="protein sequence ID" value="MBP2477808.1"/>
    <property type="molecule type" value="Genomic_DNA"/>
</dbReference>
<dbReference type="InterPro" id="IPR020846">
    <property type="entry name" value="MFS_dom"/>
</dbReference>
<evidence type="ECO:0000313" key="11">
    <source>
        <dbReference type="Proteomes" id="UP001519363"/>
    </source>
</evidence>
<feature type="transmembrane region" description="Helical" evidence="8">
    <location>
        <begin position="110"/>
        <end position="132"/>
    </location>
</feature>
<dbReference type="InterPro" id="IPR011701">
    <property type="entry name" value="MFS"/>
</dbReference>
<dbReference type="Proteomes" id="UP001519363">
    <property type="component" value="Unassembled WGS sequence"/>
</dbReference>
<keyword evidence="3" id="KW-0813">Transport</keyword>
<feature type="transmembrane region" description="Helical" evidence="8">
    <location>
        <begin position="254"/>
        <end position="274"/>
    </location>
</feature>
<gene>
    <name evidence="10" type="ORF">JOF53_006680</name>
</gene>